<evidence type="ECO:0000256" key="1">
    <source>
        <dbReference type="SAM" id="Coils"/>
    </source>
</evidence>
<keyword evidence="1" id="KW-0175">Coiled coil</keyword>
<sequence>MKKPFKKTWMIASAFTLGMAILTPLQAGATTLETKDSNINVQLEQKISGTIKEVFGDGMNLKGIDGKNYFISFSKFSTEQIEKMNLVVGQEISIEGKVVDDYSDFYTFEVYKKDLPKEVTKEDLGKLEKLFNEIKKLEKEASVEVEKEVTEEELEKKYEEMEKIYDEMYKITKPYILANWEPETFEQYLEGFGFSEGNIAIKENDKKQLQAIYEEWVKLEKSGDEEKANLKYEELYTILQPYLDELYPPQTFEEYMEGMELDIPAETMAKLKTLYEDAQKAENDENMELSETAWNQFHDLLSQFIEPLTFEEYMSDYDFEVSKEDKEQLKKLYEEAMKLENEKADEKWEAFYNILEPYFALNKEILFFASKLTINNQDYLPQSE</sequence>
<dbReference type="RefSeq" id="WP_029747477.1">
    <property type="nucleotide sequence ID" value="NZ_BJNS01000067.1"/>
</dbReference>
<dbReference type="EMBL" id="UFSZ01000001">
    <property type="protein sequence ID" value="SUV16386.1"/>
    <property type="molecule type" value="Genomic_DNA"/>
</dbReference>
<reference evidence="3 5" key="1">
    <citation type="submission" date="2017-03" db="EMBL/GenBank/DDBJ databases">
        <title>The whole genome sequencing and assembly of Lysinibacillus sphaericus DSM 28T strain.</title>
        <authorList>
            <person name="Lee Y.-J."/>
            <person name="Yi H."/>
            <person name="Bahn Y.-S."/>
            <person name="Kim J.F."/>
            <person name="Lee D.-W."/>
        </authorList>
    </citation>
    <scope>NUCLEOTIDE SEQUENCE [LARGE SCALE GENOMIC DNA]</scope>
    <source>
        <strain evidence="3 5">DSM 28</strain>
    </source>
</reference>
<gene>
    <name evidence="3" type="ORF">LS41612_16145</name>
    <name evidence="4" type="ORF">NCTC10338_01465</name>
</gene>
<name>A0A2S0K2T2_LYSSH</name>
<feature type="coiled-coil region" evidence="1">
    <location>
        <begin position="120"/>
        <end position="171"/>
    </location>
</feature>
<reference evidence="4 6" key="2">
    <citation type="submission" date="2018-06" db="EMBL/GenBank/DDBJ databases">
        <authorList>
            <consortium name="Pathogen Informatics"/>
            <person name="Doyle S."/>
        </authorList>
    </citation>
    <scope>NUCLEOTIDE SEQUENCE [LARGE SCALE GENOMIC DNA]</scope>
    <source>
        <strain evidence="4 6">NCTC10338</strain>
    </source>
</reference>
<dbReference type="GeneID" id="48277727"/>
<protein>
    <submittedName>
        <fullName evidence="3">Uncharacterized protein</fullName>
    </submittedName>
</protein>
<proteinExistence type="predicted"/>
<dbReference type="AlphaFoldDB" id="A0A2S0K2T2"/>
<evidence type="ECO:0000313" key="4">
    <source>
        <dbReference type="EMBL" id="SUV16386.1"/>
    </source>
</evidence>
<feature type="signal peptide" evidence="2">
    <location>
        <begin position="1"/>
        <end position="29"/>
    </location>
</feature>
<organism evidence="3 5">
    <name type="scientific">Lysinibacillus sphaericus</name>
    <name type="common">Bacillus sphaericus</name>
    <dbReference type="NCBI Taxonomy" id="1421"/>
    <lineage>
        <taxon>Bacteria</taxon>
        <taxon>Bacillati</taxon>
        <taxon>Bacillota</taxon>
        <taxon>Bacilli</taxon>
        <taxon>Bacillales</taxon>
        <taxon>Bacillaceae</taxon>
        <taxon>Lysinibacillus</taxon>
    </lineage>
</organism>
<dbReference type="Proteomes" id="UP000255295">
    <property type="component" value="Unassembled WGS sequence"/>
</dbReference>
<evidence type="ECO:0000313" key="6">
    <source>
        <dbReference type="Proteomes" id="UP000255295"/>
    </source>
</evidence>
<dbReference type="EMBL" id="CP019980">
    <property type="protein sequence ID" value="AVK97695.1"/>
    <property type="molecule type" value="Genomic_DNA"/>
</dbReference>
<keyword evidence="2" id="KW-0732">Signal</keyword>
<feature type="chain" id="PRO_5030054968" evidence="2">
    <location>
        <begin position="30"/>
        <end position="384"/>
    </location>
</feature>
<feature type="coiled-coil region" evidence="1">
    <location>
        <begin position="322"/>
        <end position="349"/>
    </location>
</feature>
<evidence type="ECO:0000256" key="2">
    <source>
        <dbReference type="SAM" id="SignalP"/>
    </source>
</evidence>
<evidence type="ECO:0000313" key="3">
    <source>
        <dbReference type="EMBL" id="AVK97695.1"/>
    </source>
</evidence>
<evidence type="ECO:0000313" key="5">
    <source>
        <dbReference type="Proteomes" id="UP000238825"/>
    </source>
</evidence>
<accession>A0A2S0K2T2</accession>
<dbReference type="Proteomes" id="UP000238825">
    <property type="component" value="Chromosome"/>
</dbReference>